<sequence length="127" mass="14755">MADRVTDIEGNIKLLQQEVEVLKQTVAALQSQLTRMEEQVENSEGCSHQIDLRIVGFPECTERKSTELFLKGWLMDTLQLLSKFFNIEKDHWALAPEPQPGVPQLAIIACFFNYRDYNTIRQHIRIH</sequence>
<comment type="caution">
    <text evidence="2">The sequence shown here is derived from an EMBL/GenBank/DDBJ whole genome shotgun (WGS) entry which is preliminary data.</text>
</comment>
<dbReference type="AlphaFoldDB" id="A0AAV7S041"/>
<evidence type="ECO:0000256" key="1">
    <source>
        <dbReference type="SAM" id="Coils"/>
    </source>
</evidence>
<reference evidence="2" key="1">
    <citation type="journal article" date="2022" name="bioRxiv">
        <title>Sequencing and chromosome-scale assembly of the giantPleurodeles waltlgenome.</title>
        <authorList>
            <person name="Brown T."/>
            <person name="Elewa A."/>
            <person name="Iarovenko S."/>
            <person name="Subramanian E."/>
            <person name="Araus A.J."/>
            <person name="Petzold A."/>
            <person name="Susuki M."/>
            <person name="Suzuki K.-i.T."/>
            <person name="Hayashi T."/>
            <person name="Toyoda A."/>
            <person name="Oliveira C."/>
            <person name="Osipova E."/>
            <person name="Leigh N.D."/>
            <person name="Simon A."/>
            <person name="Yun M.H."/>
        </authorList>
    </citation>
    <scope>NUCLEOTIDE SEQUENCE</scope>
    <source>
        <strain evidence="2">20211129_DDA</strain>
        <tissue evidence="2">Liver</tissue>
    </source>
</reference>
<protein>
    <submittedName>
        <fullName evidence="2">Uncharacterized protein</fullName>
    </submittedName>
</protein>
<dbReference type="Gene3D" id="3.30.70.1820">
    <property type="entry name" value="L1 transposable element, RRM domain"/>
    <property type="match status" value="1"/>
</dbReference>
<proteinExistence type="predicted"/>
<name>A0AAV7S041_PLEWA</name>
<evidence type="ECO:0000313" key="2">
    <source>
        <dbReference type="EMBL" id="KAJ1156393.1"/>
    </source>
</evidence>
<organism evidence="2 3">
    <name type="scientific">Pleurodeles waltl</name>
    <name type="common">Iberian ribbed newt</name>
    <dbReference type="NCBI Taxonomy" id="8319"/>
    <lineage>
        <taxon>Eukaryota</taxon>
        <taxon>Metazoa</taxon>
        <taxon>Chordata</taxon>
        <taxon>Craniata</taxon>
        <taxon>Vertebrata</taxon>
        <taxon>Euteleostomi</taxon>
        <taxon>Amphibia</taxon>
        <taxon>Batrachia</taxon>
        <taxon>Caudata</taxon>
        <taxon>Salamandroidea</taxon>
        <taxon>Salamandridae</taxon>
        <taxon>Pleurodelinae</taxon>
        <taxon>Pleurodeles</taxon>
    </lineage>
</organism>
<keyword evidence="3" id="KW-1185">Reference proteome</keyword>
<evidence type="ECO:0000313" key="3">
    <source>
        <dbReference type="Proteomes" id="UP001066276"/>
    </source>
</evidence>
<gene>
    <name evidence="2" type="ORF">NDU88_009112</name>
</gene>
<keyword evidence="1" id="KW-0175">Coiled coil</keyword>
<dbReference type="Proteomes" id="UP001066276">
    <property type="component" value="Chromosome 5"/>
</dbReference>
<accession>A0AAV7S041</accession>
<feature type="coiled-coil region" evidence="1">
    <location>
        <begin position="5"/>
        <end position="46"/>
    </location>
</feature>
<dbReference type="EMBL" id="JANPWB010000009">
    <property type="protein sequence ID" value="KAJ1156393.1"/>
    <property type="molecule type" value="Genomic_DNA"/>
</dbReference>